<evidence type="ECO:0000313" key="1">
    <source>
        <dbReference type="EMBL" id="KAJ9651708.1"/>
    </source>
</evidence>
<proteinExistence type="predicted"/>
<dbReference type="Proteomes" id="UP001172386">
    <property type="component" value="Unassembled WGS sequence"/>
</dbReference>
<gene>
    <name evidence="1" type="ORF">H2198_009020</name>
</gene>
<sequence>MPQMLLSAFTTLLTLHVPTCITAFIASPQQTLKLNKFPTPDIPYTFRPAEFSDISDITDVIVDAFDPGPDWRYTYQFKDKYPAYHRECMRQTIEQQWDFFHDRDGVFMNVIEVPVPSDDNSGDQTLEGDNQKSRVVSIGLFDIKPPFTQTSETQPSSLSTFPFLPFHLAVNNQPPTSTHLHPIVTWPNCTAHLDANVTRAIDFSTKFTAAEHTYIETAYPQGQIYLQVLATHPEYDGHNFGATHCRWGMKLALERGRGEPVTLIATPAGYPLYKSLGYESLRNVTIGMLDGLEVLWYEVMRWGYEGDTWKG</sequence>
<accession>A0ACC2ZVK0</accession>
<dbReference type="EMBL" id="JAPDRQ010000239">
    <property type="protein sequence ID" value="KAJ9651708.1"/>
    <property type="molecule type" value="Genomic_DNA"/>
</dbReference>
<organism evidence="1 2">
    <name type="scientific">Neophaeococcomyces mojaviensis</name>
    <dbReference type="NCBI Taxonomy" id="3383035"/>
    <lineage>
        <taxon>Eukaryota</taxon>
        <taxon>Fungi</taxon>
        <taxon>Dikarya</taxon>
        <taxon>Ascomycota</taxon>
        <taxon>Pezizomycotina</taxon>
        <taxon>Eurotiomycetes</taxon>
        <taxon>Chaetothyriomycetidae</taxon>
        <taxon>Chaetothyriales</taxon>
        <taxon>Chaetothyriales incertae sedis</taxon>
        <taxon>Neophaeococcomyces</taxon>
    </lineage>
</organism>
<comment type="caution">
    <text evidence="1">The sequence shown here is derived from an EMBL/GenBank/DDBJ whole genome shotgun (WGS) entry which is preliminary data.</text>
</comment>
<keyword evidence="2" id="KW-1185">Reference proteome</keyword>
<name>A0ACC2ZVK0_9EURO</name>
<reference evidence="1" key="1">
    <citation type="submission" date="2022-10" db="EMBL/GenBank/DDBJ databases">
        <title>Culturing micro-colonial fungi from biological soil crusts in the Mojave desert and describing Neophaeococcomyces mojavensis, and introducing the new genera and species Taxawa tesnikishii.</title>
        <authorList>
            <person name="Kurbessoian T."/>
            <person name="Stajich J.E."/>
        </authorList>
    </citation>
    <scope>NUCLEOTIDE SEQUENCE</scope>
    <source>
        <strain evidence="1">JES_112</strain>
    </source>
</reference>
<protein>
    <submittedName>
        <fullName evidence="1">Uncharacterized protein</fullName>
    </submittedName>
</protein>
<evidence type="ECO:0000313" key="2">
    <source>
        <dbReference type="Proteomes" id="UP001172386"/>
    </source>
</evidence>